<accession>A0A371FV98</accession>
<gene>
    <name evidence="2" type="ORF">CR513_37009</name>
</gene>
<dbReference type="OrthoDB" id="6776856at2759"/>
<evidence type="ECO:0000259" key="1">
    <source>
        <dbReference type="Pfam" id="PF25597"/>
    </source>
</evidence>
<name>A0A371FV98_MUCPR</name>
<evidence type="ECO:0000313" key="2">
    <source>
        <dbReference type="EMBL" id="RDX82228.1"/>
    </source>
</evidence>
<dbReference type="PANTHER" id="PTHR42648">
    <property type="entry name" value="TRANSPOSASE, PUTATIVE-RELATED"/>
    <property type="match status" value="1"/>
</dbReference>
<dbReference type="InterPro" id="IPR057670">
    <property type="entry name" value="SH3_retrovirus"/>
</dbReference>
<organism evidence="2 3">
    <name type="scientific">Mucuna pruriens</name>
    <name type="common">Velvet bean</name>
    <name type="synonym">Dolichos pruriens</name>
    <dbReference type="NCBI Taxonomy" id="157652"/>
    <lineage>
        <taxon>Eukaryota</taxon>
        <taxon>Viridiplantae</taxon>
        <taxon>Streptophyta</taxon>
        <taxon>Embryophyta</taxon>
        <taxon>Tracheophyta</taxon>
        <taxon>Spermatophyta</taxon>
        <taxon>Magnoliopsida</taxon>
        <taxon>eudicotyledons</taxon>
        <taxon>Gunneridae</taxon>
        <taxon>Pentapetalae</taxon>
        <taxon>rosids</taxon>
        <taxon>fabids</taxon>
        <taxon>Fabales</taxon>
        <taxon>Fabaceae</taxon>
        <taxon>Papilionoideae</taxon>
        <taxon>50 kb inversion clade</taxon>
        <taxon>NPAAA clade</taxon>
        <taxon>indigoferoid/millettioid clade</taxon>
        <taxon>Phaseoleae</taxon>
        <taxon>Mucuna</taxon>
    </lineage>
</organism>
<protein>
    <recommendedName>
        <fullName evidence="1">Retroviral polymerase SH3-like domain-containing protein</fullName>
    </recommendedName>
</protein>
<dbReference type="InterPro" id="IPR039537">
    <property type="entry name" value="Retrotran_Ty1/copia-like"/>
</dbReference>
<reference evidence="2" key="1">
    <citation type="submission" date="2018-05" db="EMBL/GenBank/DDBJ databases">
        <title>Draft genome of Mucuna pruriens seed.</title>
        <authorList>
            <person name="Nnadi N.E."/>
            <person name="Vos R."/>
            <person name="Hasami M.H."/>
            <person name="Devisetty U.K."/>
            <person name="Aguiy J.C."/>
        </authorList>
    </citation>
    <scope>NUCLEOTIDE SEQUENCE [LARGE SCALE GENOMIC DNA]</scope>
    <source>
        <strain evidence="2">JCA_2017</strain>
    </source>
</reference>
<dbReference type="EMBL" id="QJKJ01007693">
    <property type="protein sequence ID" value="RDX82228.1"/>
    <property type="molecule type" value="Genomic_DNA"/>
</dbReference>
<feature type="non-terminal residue" evidence="2">
    <location>
        <position position="1"/>
    </location>
</feature>
<comment type="caution">
    <text evidence="2">The sequence shown here is derived from an EMBL/GenBank/DDBJ whole genome shotgun (WGS) entry which is preliminary data.</text>
</comment>
<keyword evidence="3" id="KW-1185">Reference proteome</keyword>
<evidence type="ECO:0000313" key="3">
    <source>
        <dbReference type="Proteomes" id="UP000257109"/>
    </source>
</evidence>
<proteinExistence type="predicted"/>
<dbReference type="Pfam" id="PF25597">
    <property type="entry name" value="SH3_retrovirus"/>
    <property type="match status" value="1"/>
</dbReference>
<sequence length="183" mass="21005">MARCMLKAKSMPKEFWVEVVSCAVYLSNHSNTRNVKGQTRQEAWSEVKPKVNHLRVFGSIAYAHVLNQGRSKLDDRSVKHVFIGYDANSKDYKLYNPNNGKMIVSRDVEFDEEEAWNWEKEEVTYDFLPYFEEGDQEVVVPNEFTTPPPSPTPSIHEASSSEGSSMILQLLMKLWRTKGGDKP</sequence>
<dbReference type="Proteomes" id="UP000257109">
    <property type="component" value="Unassembled WGS sequence"/>
</dbReference>
<dbReference type="STRING" id="157652.A0A371FV98"/>
<dbReference type="PANTHER" id="PTHR42648:SF18">
    <property type="entry name" value="RETROTRANSPOSON, UNCLASSIFIED-LIKE PROTEIN"/>
    <property type="match status" value="1"/>
</dbReference>
<dbReference type="AlphaFoldDB" id="A0A371FV98"/>
<feature type="domain" description="Retroviral polymerase SH3-like" evidence="1">
    <location>
        <begin position="59"/>
        <end position="122"/>
    </location>
</feature>